<reference evidence="2" key="1">
    <citation type="submission" date="2022-11" db="UniProtKB">
        <authorList>
            <consortium name="WormBaseParasite"/>
        </authorList>
    </citation>
    <scope>IDENTIFICATION</scope>
</reference>
<dbReference type="Proteomes" id="UP000887576">
    <property type="component" value="Unplaced"/>
</dbReference>
<evidence type="ECO:0000313" key="1">
    <source>
        <dbReference type="Proteomes" id="UP000887576"/>
    </source>
</evidence>
<sequence>MIMKNQTKMSKKELRKNNEILKALWLNTKEELIQVKHQLNDEAVKHAELELKLEEQRNEMLQFKFKYYDLKLKTFRRKIQEAKEMNQLFVDYARKSNKRLQKQYKKTMDIIHANDEEALHETNSYQSSMPTSPEKHQEEGELTESSPEMDDPNMDSEQMETTSMP</sequence>
<accession>A0AC34Q120</accession>
<evidence type="ECO:0000313" key="2">
    <source>
        <dbReference type="WBParaSite" id="JU765_v2.g11811.t1"/>
    </source>
</evidence>
<name>A0AC34Q120_9BILA</name>
<dbReference type="WBParaSite" id="JU765_v2.g11811.t1">
    <property type="protein sequence ID" value="JU765_v2.g11811.t1"/>
    <property type="gene ID" value="JU765_v2.g11811"/>
</dbReference>
<proteinExistence type="predicted"/>
<protein>
    <submittedName>
        <fullName evidence="2">Uncharacterized protein</fullName>
    </submittedName>
</protein>
<organism evidence="1 2">
    <name type="scientific">Panagrolaimus sp. JU765</name>
    <dbReference type="NCBI Taxonomy" id="591449"/>
    <lineage>
        <taxon>Eukaryota</taxon>
        <taxon>Metazoa</taxon>
        <taxon>Ecdysozoa</taxon>
        <taxon>Nematoda</taxon>
        <taxon>Chromadorea</taxon>
        <taxon>Rhabditida</taxon>
        <taxon>Tylenchina</taxon>
        <taxon>Panagrolaimomorpha</taxon>
        <taxon>Panagrolaimoidea</taxon>
        <taxon>Panagrolaimidae</taxon>
        <taxon>Panagrolaimus</taxon>
    </lineage>
</organism>